<name>A0A448ZYH5_METSV</name>
<gene>
    <name evidence="1" type="ORF">NCTC10113_01216</name>
</gene>
<dbReference type="RefSeq" id="WP_024544099.1">
    <property type="nucleotide sequence ID" value="NZ_LR214938.2"/>
</dbReference>
<proteinExistence type="predicted"/>
<keyword evidence="1" id="KW-0614">Plasmid</keyword>
<accession>A0A448ZYH5</accession>
<dbReference type="AlphaFoldDB" id="A0A448ZYH5"/>
<geneLocation type="plasmid" evidence="1">
    <name>2</name>
</geneLocation>
<dbReference type="EMBL" id="LR214939">
    <property type="protein sequence ID" value="VEU56312.1"/>
    <property type="molecule type" value="Genomic_DNA"/>
</dbReference>
<evidence type="ECO:0000313" key="1">
    <source>
        <dbReference type="EMBL" id="VEU56312.1"/>
    </source>
</evidence>
<protein>
    <submittedName>
        <fullName evidence="1">Uncharacterized protein</fullName>
    </submittedName>
</protein>
<organism evidence="1">
    <name type="scientific">Metamycoplasma salivarium</name>
    <name type="common">Mycoplasma salivarium</name>
    <dbReference type="NCBI Taxonomy" id="2124"/>
    <lineage>
        <taxon>Bacteria</taxon>
        <taxon>Bacillati</taxon>
        <taxon>Mycoplasmatota</taxon>
        <taxon>Mycoplasmoidales</taxon>
        <taxon>Metamycoplasmataceae</taxon>
        <taxon>Metamycoplasma</taxon>
    </lineage>
</organism>
<reference evidence="1" key="1">
    <citation type="submission" date="2019-01" db="EMBL/GenBank/DDBJ databases">
        <authorList>
            <consortium name="Pathogen Informatics"/>
        </authorList>
    </citation>
    <scope>NUCLEOTIDE SEQUENCE [LARGE SCALE GENOMIC DNA]</scope>
    <source>
        <strain evidence="1">NCTC10113</strain>
    </source>
</reference>
<sequence>MNENIVLPKGKKMEILEEFITICNENKVWYSLDEDSLLLAYAKNDFSEYLDNFTVILTYESYELLKQKYPQKFLDNSKHSQYFSLQIKFMNNIQNIYESQPFLDINLLLPTKINKLNKFITFRNKLKSIKCDYLSYNETNIKKISNKIYWWKLLGLYKTLSYKTMINAIHDESFDGYVVTNKIVTRNWINKWIPNVSFKIKEIDFFGLKVKALFEYEPYLRNIYGKDFENYIIPEPKYRHLNPIELWNLNALENSNNTKTNEIKIPQENIKESEK</sequence>